<evidence type="ECO:0000256" key="2">
    <source>
        <dbReference type="ARBA" id="ARBA00023015"/>
    </source>
</evidence>
<organism evidence="6 7">
    <name type="scientific">Crenobacter oryzisoli</name>
    <dbReference type="NCBI Taxonomy" id="3056844"/>
    <lineage>
        <taxon>Bacteria</taxon>
        <taxon>Pseudomonadati</taxon>
        <taxon>Pseudomonadota</taxon>
        <taxon>Betaproteobacteria</taxon>
        <taxon>Neisseriales</taxon>
        <taxon>Neisseriaceae</taxon>
        <taxon>Crenobacter</taxon>
    </lineage>
</organism>
<keyword evidence="3" id="KW-0238">DNA-binding</keyword>
<keyword evidence="2" id="KW-0805">Transcription regulation</keyword>
<keyword evidence="4" id="KW-0804">Transcription</keyword>
<dbReference type="PANTHER" id="PTHR30537">
    <property type="entry name" value="HTH-TYPE TRANSCRIPTIONAL REGULATOR"/>
    <property type="match status" value="1"/>
</dbReference>
<dbReference type="RefSeq" id="WP_289829183.1">
    <property type="nucleotide sequence ID" value="NZ_JAUEDK010000008.1"/>
</dbReference>
<evidence type="ECO:0000256" key="1">
    <source>
        <dbReference type="ARBA" id="ARBA00009437"/>
    </source>
</evidence>
<dbReference type="PROSITE" id="PS50931">
    <property type="entry name" value="HTH_LYSR"/>
    <property type="match status" value="1"/>
</dbReference>
<dbReference type="EMBL" id="JAUEDK010000008">
    <property type="protein sequence ID" value="MDN0074610.1"/>
    <property type="molecule type" value="Genomic_DNA"/>
</dbReference>
<evidence type="ECO:0000256" key="3">
    <source>
        <dbReference type="ARBA" id="ARBA00023125"/>
    </source>
</evidence>
<name>A0ABT7XLF3_9NEIS</name>
<dbReference type="PANTHER" id="PTHR30537:SF74">
    <property type="entry name" value="HTH-TYPE TRANSCRIPTIONAL REGULATOR TRPI"/>
    <property type="match status" value="1"/>
</dbReference>
<accession>A0ABT7XLF3</accession>
<dbReference type="Gene3D" id="3.40.190.10">
    <property type="entry name" value="Periplasmic binding protein-like II"/>
    <property type="match status" value="2"/>
</dbReference>
<dbReference type="InterPro" id="IPR000847">
    <property type="entry name" value="LysR_HTH_N"/>
</dbReference>
<proteinExistence type="inferred from homology"/>
<evidence type="ECO:0000256" key="4">
    <source>
        <dbReference type="ARBA" id="ARBA00023163"/>
    </source>
</evidence>
<protein>
    <submittedName>
        <fullName evidence="6">LysR substrate-binding domain-containing protein</fullName>
    </submittedName>
</protein>
<gene>
    <name evidence="6" type="ORF">QU481_06855</name>
</gene>
<feature type="domain" description="HTH lysR-type" evidence="5">
    <location>
        <begin position="5"/>
        <end position="62"/>
    </location>
</feature>
<reference evidence="6" key="1">
    <citation type="submission" date="2023-06" db="EMBL/GenBank/DDBJ databases">
        <authorList>
            <person name="Zhang S."/>
        </authorList>
    </citation>
    <scope>NUCLEOTIDE SEQUENCE</scope>
    <source>
        <strain evidence="6">SG2303</strain>
    </source>
</reference>
<comment type="similarity">
    <text evidence="1">Belongs to the LysR transcriptional regulatory family.</text>
</comment>
<dbReference type="Gene3D" id="1.10.10.10">
    <property type="entry name" value="Winged helix-like DNA-binding domain superfamily/Winged helix DNA-binding domain"/>
    <property type="match status" value="1"/>
</dbReference>
<dbReference type="InterPro" id="IPR058163">
    <property type="entry name" value="LysR-type_TF_proteobact-type"/>
</dbReference>
<keyword evidence="7" id="KW-1185">Reference proteome</keyword>
<dbReference type="SUPFAM" id="SSF46785">
    <property type="entry name" value="Winged helix' DNA-binding domain"/>
    <property type="match status" value="1"/>
</dbReference>
<dbReference type="Proteomes" id="UP001168540">
    <property type="component" value="Unassembled WGS sequence"/>
</dbReference>
<dbReference type="Pfam" id="PF00126">
    <property type="entry name" value="HTH_1"/>
    <property type="match status" value="1"/>
</dbReference>
<dbReference type="PRINTS" id="PR00039">
    <property type="entry name" value="HTHLYSR"/>
</dbReference>
<dbReference type="SUPFAM" id="SSF53850">
    <property type="entry name" value="Periplasmic binding protein-like II"/>
    <property type="match status" value="1"/>
</dbReference>
<evidence type="ECO:0000259" key="5">
    <source>
        <dbReference type="PROSITE" id="PS50931"/>
    </source>
</evidence>
<dbReference type="InterPro" id="IPR005119">
    <property type="entry name" value="LysR_subst-bd"/>
</dbReference>
<comment type="caution">
    <text evidence="6">The sequence shown here is derived from an EMBL/GenBank/DDBJ whole genome shotgun (WGS) entry which is preliminary data.</text>
</comment>
<dbReference type="InterPro" id="IPR036388">
    <property type="entry name" value="WH-like_DNA-bd_sf"/>
</dbReference>
<evidence type="ECO:0000313" key="6">
    <source>
        <dbReference type="EMBL" id="MDN0074610.1"/>
    </source>
</evidence>
<dbReference type="Pfam" id="PF03466">
    <property type="entry name" value="LysR_substrate"/>
    <property type="match status" value="1"/>
</dbReference>
<evidence type="ECO:0000313" key="7">
    <source>
        <dbReference type="Proteomes" id="UP001168540"/>
    </source>
</evidence>
<sequence>MVRLPPLNNLRVFEAAARHQSFVKAAAELHVTHGAVSRQIAQLEEQLGVILFERRNRAVFLTREGLQLQEACAPALASLAEAVERLRHPPADAPLVVSCEPTIAMRWLIPRLGRFQQRHPAIPIHLFAAGGALDFATSRIDLALRRDDFPRDTTLYSAPLGREWVGPVCSATLAERLAKGSAPVRLHTQSRPDAWTRWQQLSAQHLAWGGEQRFEHFYLCLQAAGAGLGLAIGSLYMAVDELADGRLVAPFGFVPDGSRYLLLSPSPIDADPRRVALRDWLIEEFDASAVALQAGACDNA</sequence>
<dbReference type="InterPro" id="IPR036390">
    <property type="entry name" value="WH_DNA-bd_sf"/>
</dbReference>